<sequence>MSAEDLAKFPESSRFFGRSPAKDVASSVSDSSQQKRSIHVNNFNSSSNFSPYYSPQVKTKVNYPVDLFHLSPKIALEDASDSPSERDIPVFEYGLHFASDPVSFAETVASIGKKYGAVKFRFSNSNENLFKTYFQINHDVFSFKTNRMLYNPAKNELESRLRFYAELVSLHSQANLDIDPKGPEATVPAENSPAENSPDKTEVKEEIIPESINLESGHQGKSPVTETASPTVKEEQSDLPKDASRMKLPPFLMKLPMMDKRSLDLYDLFRFVVMKGGFEEVVQKKLWAQIGRELGYKGKITSSLSSSLKTSYMKILYPLELHLGKEKEAFVGLDEKSDQKQPDLQHVSESQNVTLSNSEKLGPAPTSAPAEHLSSISHASGSSKVPPENGSVFTEKHADGAKRRKVQKAPLLLGSAKEFRRSIRLKSAKGFLLNEPHLMDVRSPLVLALKNENNGTTEEITPTTATAQVNAFLKWIANCSSVIDDSTRLESNGKLASTYTLRQFVEKDAKFQDFLVANYPEHFGADTQKKIAPEGTKTLSIDQAEALYWDIVSSPTSAQFIDGMKLENGSSLCNIISGSGFPRVGDDFSNFKSHLNNMGFSTPGTSGNGMSVDSRGKTLDSSSRTESLFLNCKPYISRTTGTSLSPFNLHNLPILPDSLLGAYTASDLNNRDMTNTSLQIGMTFSTENWKCEDHFTQLCNYSFLGSAKRWYFIPESEFEKFEALIDEIVEEQEKNPHSMRINKNYRKENWSFDKLMDALRTNDESLNIKYEFLLNSLENMVSPYPEIRCSPQNPQFEKLSNLQKKRRSLYNQEYLITPEMLTERGIEYTTTIQKPGEFIIKYPKTFSSTISFGFNLSEEVNFATRTWLDYAQEGEEWLKKQGLLPNMSVFRLLVNLAQLYESISSTSIHFSGAVYEKASEIYDDLLAKELAIRSQIREICKLKETVIEDRHASEADCVSDDDLSNAFPSKVVITELATHQNFVMTPAGFLAYISIFESNREAFPDFLNDPNFSVEFQLFYSDEKLKTFQRLLSGYSVDFMKWMKAYDEMISTGEIIPLKTYKSLLADGQKIALALTTGRETFRKFIHGSREHKDPVESEKLKVFQQILSTLQNFVDESTNIIEECQSILALKHQQRIRNGGTEQANSLQDSHSNGLERLIQLVDTIPKLIFHVPEFDQIFEFKTEIENFDRACRALIKKEQCTMSEMCDMISLGTSFGIKIPSLEFLIRLRDRQRWLDTYDIIVSGGDPFVGKKEVFSLNEIKAFYEEGLQVLAEADLDKLKAIDQYVYVGNKYEEAVKKYLEENKLLNNVNLNQLEKLLEDMEEKSKMKQDSRLFVTLDIYHELLDLKAQSKLIDFLQNYTSKTHKLFAVRQTLDDLENCGYSFESQAIRSDVEKAEAWLSEVENILDRIGNKPGPKSKKKIPNQYSKHACNINIVKKAFEILNRCETSFAGDDADSLTKSSSYFFLKNIEGGYDEKTPMRYCLCRDYEAGTMIECDKCHEWYHVACVEDKSEIGEDDDKYACPVCTSLEFYRTRPMYPALEGKLLDSVLEHLISKGENLRVVPSAEVSILQAIHDLVVRSREYYSEHLASSPFPEMKEVYQMFLLRKFYGSPVMVTGMFSQILDLLKNVNFRSVMVPEALTYPVSFSTKRTGESNGVMSDGTESVTADGGSINGKDSLASTTETSSQDGLSSKPQARVPMTGLGITSHLPAAFQRSAAFQNSALFQQAVFQVAENPSKDDTESK</sequence>
<proteinExistence type="predicted"/>
<name>A0ACD0WCY0_CLALS</name>
<dbReference type="Proteomes" id="UP000326582">
    <property type="component" value="Chromosome 1"/>
</dbReference>
<gene>
    <name evidence="1" type="ORF">EJF14_10479</name>
</gene>
<evidence type="ECO:0000313" key="2">
    <source>
        <dbReference type="Proteomes" id="UP000326582"/>
    </source>
</evidence>
<protein>
    <submittedName>
        <fullName evidence="1">Uncharacterized protein</fullName>
    </submittedName>
</protein>
<accession>A0ACD0WCY0</accession>
<reference evidence="2" key="1">
    <citation type="journal article" date="2019" name="MBio">
        <title>Comparative genomics for the elucidation of multidrug resistance (MDR) in Candida lusitaniae.</title>
        <authorList>
            <person name="Kannan A."/>
            <person name="Asner S.A."/>
            <person name="Trachsel E."/>
            <person name="Kelly S."/>
            <person name="Parker J."/>
            <person name="Sanglard D."/>
        </authorList>
    </citation>
    <scope>NUCLEOTIDE SEQUENCE [LARGE SCALE GENOMIC DNA]</scope>
    <source>
        <strain evidence="2">P1</strain>
    </source>
</reference>
<keyword evidence="2" id="KW-1185">Reference proteome</keyword>
<evidence type="ECO:0000313" key="1">
    <source>
        <dbReference type="EMBL" id="QFZ25384.1"/>
    </source>
</evidence>
<dbReference type="EMBL" id="CP038484">
    <property type="protein sequence ID" value="QFZ25384.1"/>
    <property type="molecule type" value="Genomic_DNA"/>
</dbReference>
<organism evidence="1 2">
    <name type="scientific">Clavispora lusitaniae</name>
    <name type="common">Candida lusitaniae</name>
    <dbReference type="NCBI Taxonomy" id="36911"/>
    <lineage>
        <taxon>Eukaryota</taxon>
        <taxon>Fungi</taxon>
        <taxon>Dikarya</taxon>
        <taxon>Ascomycota</taxon>
        <taxon>Saccharomycotina</taxon>
        <taxon>Pichiomycetes</taxon>
        <taxon>Metschnikowiaceae</taxon>
        <taxon>Clavispora</taxon>
    </lineage>
</organism>